<dbReference type="EMBL" id="CM017323">
    <property type="protein sequence ID" value="KAE8023669.1"/>
    <property type="molecule type" value="Genomic_DNA"/>
</dbReference>
<evidence type="ECO:0000313" key="3">
    <source>
        <dbReference type="Proteomes" id="UP000327013"/>
    </source>
</evidence>
<keyword evidence="3" id="KW-1185">Reference proteome</keyword>
<dbReference type="Proteomes" id="UP000327013">
    <property type="component" value="Chromosome 3"/>
</dbReference>
<dbReference type="OrthoDB" id="1939616at2759"/>
<evidence type="ECO:0000313" key="2">
    <source>
        <dbReference type="EMBL" id="KAE8023669.1"/>
    </source>
</evidence>
<dbReference type="PANTHER" id="PTHR37710">
    <property type="entry name" value="TRANSMEMBRANE PROTEIN"/>
    <property type="match status" value="1"/>
</dbReference>
<accession>A0A5N6R1J9</accession>
<gene>
    <name evidence="2" type="ORF">FH972_009341</name>
</gene>
<reference evidence="2 3" key="1">
    <citation type="submission" date="2019-06" db="EMBL/GenBank/DDBJ databases">
        <title>A chromosomal-level reference genome of Carpinus fangiana (Coryloideae, Betulaceae).</title>
        <authorList>
            <person name="Yang X."/>
            <person name="Wang Z."/>
            <person name="Zhang L."/>
            <person name="Hao G."/>
            <person name="Liu J."/>
            <person name="Yang Y."/>
        </authorList>
    </citation>
    <scope>NUCLEOTIDE SEQUENCE [LARGE SCALE GENOMIC DNA]</scope>
    <source>
        <strain evidence="2">Cfa_2016G</strain>
        <tissue evidence="2">Leaf</tissue>
    </source>
</reference>
<organism evidence="2 3">
    <name type="scientific">Carpinus fangiana</name>
    <dbReference type="NCBI Taxonomy" id="176857"/>
    <lineage>
        <taxon>Eukaryota</taxon>
        <taxon>Viridiplantae</taxon>
        <taxon>Streptophyta</taxon>
        <taxon>Embryophyta</taxon>
        <taxon>Tracheophyta</taxon>
        <taxon>Spermatophyta</taxon>
        <taxon>Magnoliopsida</taxon>
        <taxon>eudicotyledons</taxon>
        <taxon>Gunneridae</taxon>
        <taxon>Pentapetalae</taxon>
        <taxon>rosids</taxon>
        <taxon>fabids</taxon>
        <taxon>Fagales</taxon>
        <taxon>Betulaceae</taxon>
        <taxon>Carpinus</taxon>
    </lineage>
</organism>
<sequence>MSSRHRPLHTCGASILTIAHSAYAKAQAFNGPIGSTTRRVAKLASPLAYVMQYQWLAILSFADDCILAVENVVEKMFPPSTYVFNRIDNLVQIIETFPAKFDDALEKAPEIVDQVVFFMITTLTHWESGSAREKDIMVDEAHGQPAETPQAEAETDSKTVDSGTYEEEQEKGTEEKNMEKKSREEEDQEVEKMKESEGTKVGKEEAGKKEENADKSKKEIPILELFESGWLMNPAKGEKGSS</sequence>
<evidence type="ECO:0000256" key="1">
    <source>
        <dbReference type="SAM" id="MobiDB-lite"/>
    </source>
</evidence>
<feature type="region of interest" description="Disordered" evidence="1">
    <location>
        <begin position="142"/>
        <end position="242"/>
    </location>
</feature>
<dbReference type="AlphaFoldDB" id="A0A5N6R1J9"/>
<dbReference type="PANTHER" id="PTHR37710:SF1">
    <property type="entry name" value="TRANSMEMBRANE PROTEIN"/>
    <property type="match status" value="1"/>
</dbReference>
<protein>
    <submittedName>
        <fullName evidence="2">Uncharacterized protein</fullName>
    </submittedName>
</protein>
<proteinExistence type="predicted"/>
<feature type="compositionally biased region" description="Basic and acidic residues" evidence="1">
    <location>
        <begin position="170"/>
        <end position="221"/>
    </location>
</feature>
<name>A0A5N6R1J9_9ROSI</name>